<feature type="compositionally biased region" description="Basic and acidic residues" evidence="1">
    <location>
        <begin position="372"/>
        <end position="384"/>
    </location>
</feature>
<dbReference type="GeneID" id="34615505"/>
<feature type="compositionally biased region" description="Low complexity" evidence="1">
    <location>
        <begin position="223"/>
        <end position="241"/>
    </location>
</feature>
<feature type="compositionally biased region" description="Low complexity" evidence="1">
    <location>
        <begin position="545"/>
        <end position="554"/>
    </location>
</feature>
<evidence type="ECO:0000313" key="4">
    <source>
        <dbReference type="Proteomes" id="UP000184188"/>
    </source>
</evidence>
<dbReference type="InterPro" id="IPR000008">
    <property type="entry name" value="C2_dom"/>
</dbReference>
<feature type="compositionally biased region" description="Basic and acidic residues" evidence="1">
    <location>
        <begin position="594"/>
        <end position="604"/>
    </location>
</feature>
<protein>
    <recommendedName>
        <fullName evidence="2">C2 domain-containing protein</fullName>
    </recommendedName>
</protein>
<feature type="compositionally biased region" description="Pro residues" evidence="1">
    <location>
        <begin position="242"/>
        <end position="258"/>
    </location>
</feature>
<organism evidence="3 4">
    <name type="scientific">Penicilliopsis zonata CBS 506.65</name>
    <dbReference type="NCBI Taxonomy" id="1073090"/>
    <lineage>
        <taxon>Eukaryota</taxon>
        <taxon>Fungi</taxon>
        <taxon>Dikarya</taxon>
        <taxon>Ascomycota</taxon>
        <taxon>Pezizomycotina</taxon>
        <taxon>Eurotiomycetes</taxon>
        <taxon>Eurotiomycetidae</taxon>
        <taxon>Eurotiales</taxon>
        <taxon>Aspergillaceae</taxon>
        <taxon>Penicilliopsis</taxon>
    </lineage>
</organism>
<dbReference type="Pfam" id="PF00168">
    <property type="entry name" value="C2"/>
    <property type="match status" value="1"/>
</dbReference>
<dbReference type="AlphaFoldDB" id="A0A1L9SNV8"/>
<dbReference type="Proteomes" id="UP000184188">
    <property type="component" value="Unassembled WGS sequence"/>
</dbReference>
<dbReference type="RefSeq" id="XP_022583237.1">
    <property type="nucleotide sequence ID" value="XM_022729041.1"/>
</dbReference>
<feature type="compositionally biased region" description="Low complexity" evidence="1">
    <location>
        <begin position="521"/>
        <end position="534"/>
    </location>
</feature>
<evidence type="ECO:0000259" key="2">
    <source>
        <dbReference type="PROSITE" id="PS50004"/>
    </source>
</evidence>
<reference evidence="4" key="1">
    <citation type="journal article" date="2017" name="Genome Biol.">
        <title>Comparative genomics reveals high biological diversity and specific adaptations in the industrially and medically important fungal genus Aspergillus.</title>
        <authorList>
            <person name="de Vries R.P."/>
            <person name="Riley R."/>
            <person name="Wiebenga A."/>
            <person name="Aguilar-Osorio G."/>
            <person name="Amillis S."/>
            <person name="Uchima C.A."/>
            <person name="Anderluh G."/>
            <person name="Asadollahi M."/>
            <person name="Askin M."/>
            <person name="Barry K."/>
            <person name="Battaglia E."/>
            <person name="Bayram O."/>
            <person name="Benocci T."/>
            <person name="Braus-Stromeyer S.A."/>
            <person name="Caldana C."/>
            <person name="Canovas D."/>
            <person name="Cerqueira G.C."/>
            <person name="Chen F."/>
            <person name="Chen W."/>
            <person name="Choi C."/>
            <person name="Clum A."/>
            <person name="Dos Santos R.A."/>
            <person name="Damasio A.R."/>
            <person name="Diallinas G."/>
            <person name="Emri T."/>
            <person name="Fekete E."/>
            <person name="Flipphi M."/>
            <person name="Freyberg S."/>
            <person name="Gallo A."/>
            <person name="Gournas C."/>
            <person name="Habgood R."/>
            <person name="Hainaut M."/>
            <person name="Harispe M.L."/>
            <person name="Henrissat B."/>
            <person name="Hilden K.S."/>
            <person name="Hope R."/>
            <person name="Hossain A."/>
            <person name="Karabika E."/>
            <person name="Karaffa L."/>
            <person name="Karanyi Z."/>
            <person name="Krasevec N."/>
            <person name="Kuo A."/>
            <person name="Kusch H."/>
            <person name="LaButti K."/>
            <person name="Lagendijk E.L."/>
            <person name="Lapidus A."/>
            <person name="Levasseur A."/>
            <person name="Lindquist E."/>
            <person name="Lipzen A."/>
            <person name="Logrieco A.F."/>
            <person name="MacCabe A."/>
            <person name="Maekelae M.R."/>
            <person name="Malavazi I."/>
            <person name="Melin P."/>
            <person name="Meyer V."/>
            <person name="Mielnichuk N."/>
            <person name="Miskei M."/>
            <person name="Molnar A.P."/>
            <person name="Mule G."/>
            <person name="Ngan C.Y."/>
            <person name="Orejas M."/>
            <person name="Orosz E."/>
            <person name="Ouedraogo J.P."/>
            <person name="Overkamp K.M."/>
            <person name="Park H.-S."/>
            <person name="Perrone G."/>
            <person name="Piumi F."/>
            <person name="Punt P.J."/>
            <person name="Ram A.F."/>
            <person name="Ramon A."/>
            <person name="Rauscher S."/>
            <person name="Record E."/>
            <person name="Riano-Pachon D.M."/>
            <person name="Robert V."/>
            <person name="Roehrig J."/>
            <person name="Ruller R."/>
            <person name="Salamov A."/>
            <person name="Salih N.S."/>
            <person name="Samson R.A."/>
            <person name="Sandor E."/>
            <person name="Sanguinetti M."/>
            <person name="Schuetze T."/>
            <person name="Sepcic K."/>
            <person name="Shelest E."/>
            <person name="Sherlock G."/>
            <person name="Sophianopoulou V."/>
            <person name="Squina F.M."/>
            <person name="Sun H."/>
            <person name="Susca A."/>
            <person name="Todd R.B."/>
            <person name="Tsang A."/>
            <person name="Unkles S.E."/>
            <person name="van de Wiele N."/>
            <person name="van Rossen-Uffink D."/>
            <person name="Oliveira J.V."/>
            <person name="Vesth T.C."/>
            <person name="Visser J."/>
            <person name="Yu J.-H."/>
            <person name="Zhou M."/>
            <person name="Andersen M.R."/>
            <person name="Archer D.B."/>
            <person name="Baker S.E."/>
            <person name="Benoit I."/>
            <person name="Brakhage A.A."/>
            <person name="Braus G.H."/>
            <person name="Fischer R."/>
            <person name="Frisvad J.C."/>
            <person name="Goldman G.H."/>
            <person name="Houbraken J."/>
            <person name="Oakley B."/>
            <person name="Pocsi I."/>
            <person name="Scazzocchio C."/>
            <person name="Seiboth B."/>
            <person name="vanKuyk P.A."/>
            <person name="Wortman J."/>
            <person name="Dyer P.S."/>
            <person name="Grigoriev I.V."/>
        </authorList>
    </citation>
    <scope>NUCLEOTIDE SEQUENCE [LARGE SCALE GENOMIC DNA]</scope>
    <source>
        <strain evidence="4">CBS 506.65</strain>
    </source>
</reference>
<sequence length="934" mass="101670">MTAKGPRLPGGNPAAGIYADMSVDGLALGTLVCVVDRAKNLPNRKTLGKQNPYCAARLGKEAKKTETDLRGGQTPKWDQELRFTVHESPDYLKLKVSVFNDDKKTDLIGETWVDLKDLIIPGGSQSDQWHPLQFRGRYAGEIRIEMTYYDTRPEGDALMKRKEAVEKALGKTPSHSGPAAAGPTSSGLSGPRQLNQVKRRPLPSDPTGASTSRPPPPPEKTNSAPAAAPAPSQAPAAAPVAAPSPLPMPMPIQQPTPVRPVAYEHHHSAPPAQTSVSSSDHQRRHAAAADAPYELPSSRGSVSPGLPPTRTYETPDDFHREWEPLPQATNPNHYPQEPLYQQQQQQQQQQHHHHHHHQHQHQHQTQPSSHTENYHDVPYARRSYESLPQPHHHNGYPPAAVEQPRYVRDASPHGGAISRYSPRTMMNSYEPPSAEFPHPSPAPIATDNDGSGGGYRHHSNSVVGPNSPLHSAVNHDAAHTDYASMQPSVEDEEEEGPPPPPPIHRTPIGQSSRQRMPSPAPSYKAYSPEYAASPRTSTDVNMPTSGVSYSSSQSTHNINMQASNRLRDLPPHSNSTVMPPSLMAGYDPAIADAESDRVDHEDRAVRRRSGLYDDELAMVSQPPAPPAPPAPYEAAPAYHARTSPRPPEDVNHGIMVRSRRGSASPDTRIVPRRKSVSPRPPIAADRGSMMGGSSSIPFSPDSYNVINPNAARSAVTRDPAPPYETPAQAMEAAIRSESTPARDLEPIIGDDGRVIDPSDHLPTETWAPEPERKTKKPEVIIRFKNIPKSTPPREVPRETPRASYRSRTGEHGSFSSDRRPHMAMTTMTRSGGDGYGGYTRSRTYSTTTPDRPRSSHRGSVSPSPGSRSPSLYDDGAVGPPIPAKVPVAQPAMQSYPVVASNPGMDALSRELQTIDIGSGGWSDSRAVRKYTPYV</sequence>
<feature type="domain" description="C2" evidence="2">
    <location>
        <begin position="9"/>
        <end position="130"/>
    </location>
</feature>
<feature type="region of interest" description="Disordered" evidence="1">
    <location>
        <begin position="167"/>
        <end position="702"/>
    </location>
</feature>
<proteinExistence type="predicted"/>
<evidence type="ECO:0000256" key="1">
    <source>
        <dbReference type="SAM" id="MobiDB-lite"/>
    </source>
</evidence>
<name>A0A1L9SNV8_9EURO</name>
<dbReference type="STRING" id="1073090.A0A1L9SNV8"/>
<dbReference type="CDD" id="cd08681">
    <property type="entry name" value="C2_fungal_Inn1p-like"/>
    <property type="match status" value="1"/>
</dbReference>
<dbReference type="InterPro" id="IPR037791">
    <property type="entry name" value="C2_fungal_Inn1"/>
</dbReference>
<feature type="compositionally biased region" description="Polar residues" evidence="1">
    <location>
        <begin position="535"/>
        <end position="544"/>
    </location>
</feature>
<dbReference type="InterPro" id="IPR035892">
    <property type="entry name" value="C2_domain_sf"/>
</dbReference>
<feature type="region of interest" description="Disordered" evidence="1">
    <location>
        <begin position="735"/>
        <end position="884"/>
    </location>
</feature>
<feature type="compositionally biased region" description="Pro residues" evidence="1">
    <location>
        <begin position="622"/>
        <end position="631"/>
    </location>
</feature>
<dbReference type="OrthoDB" id="270970at2759"/>
<gene>
    <name evidence="3" type="ORF">ASPZODRAFT_62030</name>
</gene>
<feature type="compositionally biased region" description="Low complexity" evidence="1">
    <location>
        <begin position="838"/>
        <end position="849"/>
    </location>
</feature>
<dbReference type="SMART" id="SM00239">
    <property type="entry name" value="C2"/>
    <property type="match status" value="1"/>
</dbReference>
<evidence type="ECO:0000313" key="3">
    <source>
        <dbReference type="EMBL" id="OJJ48727.1"/>
    </source>
</evidence>
<feature type="compositionally biased region" description="Polar residues" evidence="1">
    <location>
        <begin position="183"/>
        <end position="196"/>
    </location>
</feature>
<accession>A0A1L9SNV8</accession>
<dbReference type="PROSITE" id="PS50004">
    <property type="entry name" value="C2"/>
    <property type="match status" value="1"/>
</dbReference>
<dbReference type="VEuPathDB" id="FungiDB:ASPZODRAFT_62030"/>
<dbReference type="PANTHER" id="PTHR47052:SF3">
    <property type="entry name" value="INGRESSION PROTEIN 1"/>
    <property type="match status" value="1"/>
</dbReference>
<dbReference type="PANTHER" id="PTHR47052">
    <property type="entry name" value="CONSERVED SERINE PROLINE-RICH PROTEIN (AFU_ORTHOLOGUE AFUA_2G01790)"/>
    <property type="match status" value="1"/>
</dbReference>
<keyword evidence="4" id="KW-1185">Reference proteome</keyword>
<feature type="compositionally biased region" description="Polar residues" evidence="1">
    <location>
        <begin position="691"/>
        <end position="702"/>
    </location>
</feature>
<dbReference type="SUPFAM" id="SSF49562">
    <property type="entry name" value="C2 domain (Calcium/lipid-binding domain, CaLB)"/>
    <property type="match status" value="1"/>
</dbReference>
<feature type="compositionally biased region" description="Polar residues" evidence="1">
    <location>
        <begin position="555"/>
        <end position="564"/>
    </location>
</feature>
<feature type="compositionally biased region" description="Basic and acidic residues" evidence="1">
    <location>
        <begin position="740"/>
        <end position="762"/>
    </location>
</feature>
<feature type="compositionally biased region" description="Basic and acidic residues" evidence="1">
    <location>
        <begin position="769"/>
        <end position="781"/>
    </location>
</feature>
<dbReference type="EMBL" id="KV878339">
    <property type="protein sequence ID" value="OJJ48727.1"/>
    <property type="molecule type" value="Genomic_DNA"/>
</dbReference>
<dbReference type="Gene3D" id="2.60.40.150">
    <property type="entry name" value="C2 domain"/>
    <property type="match status" value="1"/>
</dbReference>
<feature type="compositionally biased region" description="Low complexity" evidence="1">
    <location>
        <begin position="857"/>
        <end position="870"/>
    </location>
</feature>
<feature type="compositionally biased region" description="Basic residues" evidence="1">
    <location>
        <begin position="350"/>
        <end position="362"/>
    </location>
</feature>
<dbReference type="InterPro" id="IPR052981">
    <property type="entry name" value="Ingression_C2_domain"/>
</dbReference>